<dbReference type="EMBL" id="CADCTB010000080">
    <property type="protein sequence ID" value="CAA9231326.1"/>
    <property type="molecule type" value="Genomic_DNA"/>
</dbReference>
<protein>
    <submittedName>
        <fullName evidence="1">Uncharacterized protein</fullName>
    </submittedName>
</protein>
<dbReference type="AlphaFoldDB" id="A0A6J4HRX2"/>
<reference evidence="1" key="1">
    <citation type="submission" date="2020-02" db="EMBL/GenBank/DDBJ databases">
        <authorList>
            <person name="Meier V. D."/>
        </authorList>
    </citation>
    <scope>NUCLEOTIDE SEQUENCE</scope>
    <source>
        <strain evidence="1">AVDCRST_MAG10</strain>
    </source>
</reference>
<accession>A0A6J4HRX2</accession>
<organism evidence="1">
    <name type="scientific">uncultured Acidimicrobiales bacterium</name>
    <dbReference type="NCBI Taxonomy" id="310071"/>
    <lineage>
        <taxon>Bacteria</taxon>
        <taxon>Bacillati</taxon>
        <taxon>Actinomycetota</taxon>
        <taxon>Acidimicrobiia</taxon>
        <taxon>Acidimicrobiales</taxon>
        <taxon>environmental samples</taxon>
    </lineage>
</organism>
<proteinExistence type="predicted"/>
<sequence length="57" mass="5869">MSQAAVEDADETVGESAWGFSTGVRAPLVVCIGRTAALYRLLSTGADGVRSIAVDRA</sequence>
<gene>
    <name evidence="1" type="ORF">AVDCRST_MAG10-1180</name>
</gene>
<evidence type="ECO:0000313" key="1">
    <source>
        <dbReference type="EMBL" id="CAA9231326.1"/>
    </source>
</evidence>
<name>A0A6J4HRX2_9ACTN</name>